<proteinExistence type="predicted"/>
<gene>
    <name evidence="1" type="ORF">MLD38_035031</name>
</gene>
<accession>A0ACB9MD60</accession>
<organism evidence="1 2">
    <name type="scientific">Melastoma candidum</name>
    <dbReference type="NCBI Taxonomy" id="119954"/>
    <lineage>
        <taxon>Eukaryota</taxon>
        <taxon>Viridiplantae</taxon>
        <taxon>Streptophyta</taxon>
        <taxon>Embryophyta</taxon>
        <taxon>Tracheophyta</taxon>
        <taxon>Spermatophyta</taxon>
        <taxon>Magnoliopsida</taxon>
        <taxon>eudicotyledons</taxon>
        <taxon>Gunneridae</taxon>
        <taxon>Pentapetalae</taxon>
        <taxon>rosids</taxon>
        <taxon>malvids</taxon>
        <taxon>Myrtales</taxon>
        <taxon>Melastomataceae</taxon>
        <taxon>Melastomatoideae</taxon>
        <taxon>Melastomateae</taxon>
        <taxon>Melastoma</taxon>
    </lineage>
</organism>
<keyword evidence="2" id="KW-1185">Reference proteome</keyword>
<comment type="caution">
    <text evidence="1">The sequence shown here is derived from an EMBL/GenBank/DDBJ whole genome shotgun (WGS) entry which is preliminary data.</text>
</comment>
<dbReference type="EMBL" id="CM042889">
    <property type="protein sequence ID" value="KAI4321675.1"/>
    <property type="molecule type" value="Genomic_DNA"/>
</dbReference>
<dbReference type="Proteomes" id="UP001057402">
    <property type="component" value="Chromosome 10"/>
</dbReference>
<protein>
    <submittedName>
        <fullName evidence="1">Uncharacterized protein</fullName>
    </submittedName>
</protein>
<sequence>MEQQFEAFFKRADLDGDGRISGAEAVSFFQGSNLPKPVLAQIWMHADKAHTGFLGRAEFYNALKLVTVAQSKRDLTPEIVNAALYGPASAKIPPPQINMASLPVPNINSTSATSTPQMGVISQPVPHSAGFGFPSGGQSQSVRPPQVRPLGQTQASMGLQYPVGANLAVPNLPNANPSNNWAGISSGGAAAGTRDINSGMLLATSKPQPSGSFPANMTPNDSKALVVAGSNGSASDSIFGGDLFSSKPPPKQEISVSTLATGAPSTGIAGLASVGVQTPAKASVLDSLQSSFSLHSSNNQGQRPPTPSLVPSQVPPPSVLSGASVGVGNSTPDGNQAPWPKMKPADVQKYTKVFMEVDTDRDGKVTGEQARNLFLSWRLPREILKQVWDLSDQDSDSMLSLREFCFALYLMERYREGRPLPAALPSSIMYDETLLSMIGLPNVSYGNTWGPNQGFRPQQGMPGVRPLGPASGVRPGMQVPLPQAVVDKQVSEQELRGVVPTDPFADLDNSGNKSPKSTVEEVTTTENKVEEKVILDSKEKLEFYRSKMQDLVLYKSRCDNRLNEITERASADKREAESLAKKYEEKYKQVAEIASKLTIEEATFRELQERKGELHQAIVTVERGGSADGLLQVRADRIQSDIDELMKALMDRSRKHGVEVKSKALFVLPTGWHPGIPEGAAIWDEDWDKFEDEGFGNDLSLDTKARVSKQKSSPTEGELASPDNGFAPDLLSHSDEKVRDSTGSISNAFENESSYSHSEDEQGRSPQGSPAARIDLDNSSQIFSDSHFERSPTADGDAHGTFDDSTWGDFDNNDDIDSVWGFNTKDSSSFTQRDTYSFESNDFGVNPVRTGSAPTRSAFAFDDSVPSTPASHFGNSSPRYSEAGDNYYNSFSRFDSFRTQDGGFYAQPDNSKLARFDSISSTSDFGHGRTLSSFDDSDPFGSSGPFKVSSNNQTTNKDKW</sequence>
<evidence type="ECO:0000313" key="2">
    <source>
        <dbReference type="Proteomes" id="UP001057402"/>
    </source>
</evidence>
<name>A0ACB9MD60_9MYRT</name>
<evidence type="ECO:0000313" key="1">
    <source>
        <dbReference type="EMBL" id="KAI4321675.1"/>
    </source>
</evidence>
<reference evidence="2" key="1">
    <citation type="journal article" date="2023" name="Front. Plant Sci.">
        <title>Chromosomal-level genome assembly of Melastoma candidum provides insights into trichome evolution.</title>
        <authorList>
            <person name="Zhong Y."/>
            <person name="Wu W."/>
            <person name="Sun C."/>
            <person name="Zou P."/>
            <person name="Liu Y."/>
            <person name="Dai S."/>
            <person name="Zhou R."/>
        </authorList>
    </citation>
    <scope>NUCLEOTIDE SEQUENCE [LARGE SCALE GENOMIC DNA]</scope>
</reference>